<name>A0A3R8YNV6_9BURK</name>
<evidence type="ECO:0000259" key="4">
    <source>
        <dbReference type="PROSITE" id="PS51891"/>
    </source>
</evidence>
<feature type="domain" description="CENP-V/GFA" evidence="4">
    <location>
        <begin position="4"/>
        <end position="116"/>
    </location>
</feature>
<dbReference type="RefSeq" id="WP_125243051.1">
    <property type="nucleotide sequence ID" value="NZ_RSED01000006.1"/>
</dbReference>
<dbReference type="Gene3D" id="2.170.150.70">
    <property type="match status" value="1"/>
</dbReference>
<keyword evidence="2" id="KW-0479">Metal-binding</keyword>
<dbReference type="PROSITE" id="PS51891">
    <property type="entry name" value="CENP_V_GFA"/>
    <property type="match status" value="1"/>
</dbReference>
<dbReference type="GO" id="GO:0046872">
    <property type="term" value="F:metal ion binding"/>
    <property type="evidence" value="ECO:0007669"/>
    <property type="project" value="UniProtKB-KW"/>
</dbReference>
<gene>
    <name evidence="5" type="ORF">EIP75_09665</name>
</gene>
<proteinExistence type="inferred from homology"/>
<dbReference type="InterPro" id="IPR011057">
    <property type="entry name" value="Mss4-like_sf"/>
</dbReference>
<dbReference type="SUPFAM" id="SSF51316">
    <property type="entry name" value="Mss4-like"/>
    <property type="match status" value="1"/>
</dbReference>
<dbReference type="GO" id="GO:0016846">
    <property type="term" value="F:carbon-sulfur lyase activity"/>
    <property type="evidence" value="ECO:0007669"/>
    <property type="project" value="InterPro"/>
</dbReference>
<dbReference type="PANTHER" id="PTHR28620">
    <property type="entry name" value="CENTROMERE PROTEIN V"/>
    <property type="match status" value="1"/>
</dbReference>
<dbReference type="InterPro" id="IPR006913">
    <property type="entry name" value="CENP-V/GFA"/>
</dbReference>
<evidence type="ECO:0000313" key="5">
    <source>
        <dbReference type="EMBL" id="RRS04677.1"/>
    </source>
</evidence>
<protein>
    <submittedName>
        <fullName evidence="5">GFA family protein</fullName>
    </submittedName>
</protein>
<dbReference type="OrthoDB" id="327703at2"/>
<evidence type="ECO:0000256" key="1">
    <source>
        <dbReference type="ARBA" id="ARBA00005495"/>
    </source>
</evidence>
<dbReference type="AlphaFoldDB" id="A0A3R8YNV6"/>
<organism evidence="5 6">
    <name type="scientific">Aquabacterium soli</name>
    <dbReference type="NCBI Taxonomy" id="2493092"/>
    <lineage>
        <taxon>Bacteria</taxon>
        <taxon>Pseudomonadati</taxon>
        <taxon>Pseudomonadota</taxon>
        <taxon>Betaproteobacteria</taxon>
        <taxon>Burkholderiales</taxon>
        <taxon>Aquabacterium</taxon>
    </lineage>
</organism>
<sequence length="124" mass="13671">MDGITGSCHCGQVAFRIDGGLPDRLVRCTCSFCAKRGALLAYYPPEVFHLTAIPENDAIYRWNTELVAHHFCGVCGCATFSDSPAFELDGWDRQTRRIGVNARLLAGLVAEDMPVDVIDGKHLW</sequence>
<dbReference type="EMBL" id="RSED01000006">
    <property type="protein sequence ID" value="RRS04677.1"/>
    <property type="molecule type" value="Genomic_DNA"/>
</dbReference>
<dbReference type="Pfam" id="PF04828">
    <property type="entry name" value="GFA"/>
    <property type="match status" value="1"/>
</dbReference>
<dbReference type="Proteomes" id="UP000269265">
    <property type="component" value="Unassembled WGS sequence"/>
</dbReference>
<evidence type="ECO:0000313" key="6">
    <source>
        <dbReference type="Proteomes" id="UP000269265"/>
    </source>
</evidence>
<evidence type="ECO:0000256" key="3">
    <source>
        <dbReference type="ARBA" id="ARBA00022833"/>
    </source>
</evidence>
<comment type="caution">
    <text evidence="5">The sequence shown here is derived from an EMBL/GenBank/DDBJ whole genome shotgun (WGS) entry which is preliminary data.</text>
</comment>
<dbReference type="PANTHER" id="PTHR28620:SF1">
    <property type="entry name" value="CENP-V_GFA DOMAIN-CONTAINING PROTEIN"/>
    <property type="match status" value="1"/>
</dbReference>
<reference evidence="5 6" key="1">
    <citation type="submission" date="2018-12" db="EMBL/GenBank/DDBJ databases">
        <title>The whole draft genome of Aquabacterium sp. SJQ9.</title>
        <authorList>
            <person name="Sun L."/>
            <person name="Gao X."/>
            <person name="Chen W."/>
            <person name="Huang K."/>
        </authorList>
    </citation>
    <scope>NUCLEOTIDE SEQUENCE [LARGE SCALE GENOMIC DNA]</scope>
    <source>
        <strain evidence="5 6">SJQ9</strain>
    </source>
</reference>
<keyword evidence="3" id="KW-0862">Zinc</keyword>
<evidence type="ECO:0000256" key="2">
    <source>
        <dbReference type="ARBA" id="ARBA00022723"/>
    </source>
</evidence>
<accession>A0A3R8YNV6</accession>
<dbReference type="InterPro" id="IPR052355">
    <property type="entry name" value="CENP-V-like"/>
</dbReference>
<keyword evidence="6" id="KW-1185">Reference proteome</keyword>
<comment type="similarity">
    <text evidence="1">Belongs to the Gfa family.</text>
</comment>